<sequence>MARFLRIAATSFLGICFLLLSPRISARFLNRKGCFDILYRSFMPTSPSMLVSLCNTFNDDSMRIFCCSSEFTVALLKLVNPMILGIREKIVVCQGLLLGN</sequence>
<dbReference type="Gramene" id="OB07G29970.1">
    <property type="protein sequence ID" value="OB07G29970.1"/>
    <property type="gene ID" value="OB07G29970"/>
</dbReference>
<evidence type="ECO:0000313" key="3">
    <source>
        <dbReference type="Proteomes" id="UP000006038"/>
    </source>
</evidence>
<accession>J3MNL5</accession>
<evidence type="ECO:0000313" key="2">
    <source>
        <dbReference type="EnsemblPlants" id="OB07G29970.1"/>
    </source>
</evidence>
<dbReference type="Proteomes" id="UP000006038">
    <property type="component" value="Chromosome 7"/>
</dbReference>
<dbReference type="HOGENOM" id="CLU_2310435_0_0_1"/>
<evidence type="ECO:0000256" key="1">
    <source>
        <dbReference type="SAM" id="SignalP"/>
    </source>
</evidence>
<feature type="chain" id="PRO_5003773749" evidence="1">
    <location>
        <begin position="27"/>
        <end position="100"/>
    </location>
</feature>
<dbReference type="eggNOG" id="ENOG502R5B6">
    <property type="taxonomic scope" value="Eukaryota"/>
</dbReference>
<protein>
    <submittedName>
        <fullName evidence="2">Uncharacterized protein</fullName>
    </submittedName>
</protein>
<dbReference type="AlphaFoldDB" id="J3MNL5"/>
<proteinExistence type="predicted"/>
<name>J3MNL5_ORYBR</name>
<reference evidence="2" key="2">
    <citation type="submission" date="2013-04" db="UniProtKB">
        <authorList>
            <consortium name="EnsemblPlants"/>
        </authorList>
    </citation>
    <scope>IDENTIFICATION</scope>
</reference>
<feature type="signal peptide" evidence="1">
    <location>
        <begin position="1"/>
        <end position="26"/>
    </location>
</feature>
<keyword evidence="1" id="KW-0732">Signal</keyword>
<reference evidence="2" key="1">
    <citation type="journal article" date="2013" name="Nat. Commun.">
        <title>Whole-genome sequencing of Oryza brachyantha reveals mechanisms underlying Oryza genome evolution.</title>
        <authorList>
            <person name="Chen J."/>
            <person name="Huang Q."/>
            <person name="Gao D."/>
            <person name="Wang J."/>
            <person name="Lang Y."/>
            <person name="Liu T."/>
            <person name="Li B."/>
            <person name="Bai Z."/>
            <person name="Luis Goicoechea J."/>
            <person name="Liang C."/>
            <person name="Chen C."/>
            <person name="Zhang W."/>
            <person name="Sun S."/>
            <person name="Liao Y."/>
            <person name="Zhang X."/>
            <person name="Yang L."/>
            <person name="Song C."/>
            <person name="Wang M."/>
            <person name="Shi J."/>
            <person name="Liu G."/>
            <person name="Liu J."/>
            <person name="Zhou H."/>
            <person name="Zhou W."/>
            <person name="Yu Q."/>
            <person name="An N."/>
            <person name="Chen Y."/>
            <person name="Cai Q."/>
            <person name="Wang B."/>
            <person name="Liu B."/>
            <person name="Min J."/>
            <person name="Huang Y."/>
            <person name="Wu H."/>
            <person name="Li Z."/>
            <person name="Zhang Y."/>
            <person name="Yin Y."/>
            <person name="Song W."/>
            <person name="Jiang J."/>
            <person name="Jackson S.A."/>
            <person name="Wing R.A."/>
            <person name="Wang J."/>
            <person name="Chen M."/>
        </authorList>
    </citation>
    <scope>NUCLEOTIDE SEQUENCE [LARGE SCALE GENOMIC DNA]</scope>
    <source>
        <strain evidence="2">cv. IRGC 101232</strain>
    </source>
</reference>
<dbReference type="EnsemblPlants" id="OB07G29970.1">
    <property type="protein sequence ID" value="OB07G29970.1"/>
    <property type="gene ID" value="OB07G29970"/>
</dbReference>
<keyword evidence="3" id="KW-1185">Reference proteome</keyword>
<organism evidence="2">
    <name type="scientific">Oryza brachyantha</name>
    <name type="common">malo sina</name>
    <dbReference type="NCBI Taxonomy" id="4533"/>
    <lineage>
        <taxon>Eukaryota</taxon>
        <taxon>Viridiplantae</taxon>
        <taxon>Streptophyta</taxon>
        <taxon>Embryophyta</taxon>
        <taxon>Tracheophyta</taxon>
        <taxon>Spermatophyta</taxon>
        <taxon>Magnoliopsida</taxon>
        <taxon>Liliopsida</taxon>
        <taxon>Poales</taxon>
        <taxon>Poaceae</taxon>
        <taxon>BOP clade</taxon>
        <taxon>Oryzoideae</taxon>
        <taxon>Oryzeae</taxon>
        <taxon>Oryzinae</taxon>
        <taxon>Oryza</taxon>
    </lineage>
</organism>